<keyword evidence="2" id="KW-1185">Reference proteome</keyword>
<protein>
    <submittedName>
        <fullName evidence="3">Secreted protein</fullName>
    </submittedName>
</protein>
<evidence type="ECO:0000313" key="3">
    <source>
        <dbReference type="WBParaSite" id="ALUE_0001183001-mRNA-1"/>
    </source>
</evidence>
<dbReference type="Proteomes" id="UP000036681">
    <property type="component" value="Unplaced"/>
</dbReference>
<organism evidence="2 3">
    <name type="scientific">Ascaris lumbricoides</name>
    <name type="common">Giant roundworm</name>
    <dbReference type="NCBI Taxonomy" id="6252"/>
    <lineage>
        <taxon>Eukaryota</taxon>
        <taxon>Metazoa</taxon>
        <taxon>Ecdysozoa</taxon>
        <taxon>Nematoda</taxon>
        <taxon>Chromadorea</taxon>
        <taxon>Rhabditida</taxon>
        <taxon>Spirurina</taxon>
        <taxon>Ascaridomorpha</taxon>
        <taxon>Ascaridoidea</taxon>
        <taxon>Ascarididae</taxon>
        <taxon>Ascaris</taxon>
    </lineage>
</organism>
<proteinExistence type="predicted"/>
<dbReference type="AlphaFoldDB" id="A0A0M3I4S3"/>
<sequence>MCALVTRETMRFITVLSCVFRIYCAYCVVRTLNIPPEDILKANGVNGVRTVLEREASSVGRDVDRRAPSGFTFPEPPLS</sequence>
<dbReference type="WBParaSite" id="ALUE_0001183001-mRNA-1">
    <property type="protein sequence ID" value="ALUE_0001183001-mRNA-1"/>
    <property type="gene ID" value="ALUE_0001183001"/>
</dbReference>
<feature type="region of interest" description="Disordered" evidence="1">
    <location>
        <begin position="59"/>
        <end position="79"/>
    </location>
</feature>
<accession>A0A0M3I4S3</accession>
<evidence type="ECO:0000313" key="2">
    <source>
        <dbReference type="Proteomes" id="UP000036681"/>
    </source>
</evidence>
<evidence type="ECO:0000256" key="1">
    <source>
        <dbReference type="SAM" id="MobiDB-lite"/>
    </source>
</evidence>
<name>A0A0M3I4S3_ASCLU</name>
<reference evidence="3" key="1">
    <citation type="submission" date="2017-02" db="UniProtKB">
        <authorList>
            <consortium name="WormBaseParasite"/>
        </authorList>
    </citation>
    <scope>IDENTIFICATION</scope>
</reference>